<reference evidence="2 3" key="1">
    <citation type="submission" date="2019-07" db="EMBL/GenBank/DDBJ databases">
        <title>Genome assembly of Bacillus simplex strain GGC-P6A.</title>
        <authorList>
            <person name="Jennings M.E."/>
            <person name="Barton H.A."/>
        </authorList>
    </citation>
    <scope>NUCLEOTIDE SEQUENCE [LARGE SCALE GENOMIC DNA]</scope>
    <source>
        <strain evidence="2 3">GGC-P6A</strain>
    </source>
</reference>
<dbReference type="Pfam" id="PF04341">
    <property type="entry name" value="DUF485"/>
    <property type="match status" value="1"/>
</dbReference>
<name>A0A8B5Y2Q1_9BACI</name>
<organism evidence="2 3">
    <name type="scientific">Peribacillus simplex</name>
    <dbReference type="NCBI Taxonomy" id="1478"/>
    <lineage>
        <taxon>Bacteria</taxon>
        <taxon>Bacillati</taxon>
        <taxon>Bacillota</taxon>
        <taxon>Bacilli</taxon>
        <taxon>Bacillales</taxon>
        <taxon>Bacillaceae</taxon>
        <taxon>Peribacillus</taxon>
    </lineage>
</organism>
<gene>
    <name evidence="2" type="ORF">FQP34_05480</name>
</gene>
<accession>A0A8B5Y2Q1</accession>
<dbReference type="InterPro" id="IPR007436">
    <property type="entry name" value="DUF485"/>
</dbReference>
<sequence length="54" mass="6300">MKGEAFYNITWAWVYALLQFAVVWLGGIVYIKKAAKYDKIAKNILNKYEKELGE</sequence>
<keyword evidence="1" id="KW-0472">Membrane</keyword>
<protein>
    <submittedName>
        <fullName evidence="2">DUF485 domain-containing protein</fullName>
    </submittedName>
</protein>
<dbReference type="AlphaFoldDB" id="A0A8B5Y2Q1"/>
<comment type="caution">
    <text evidence="2">The sequence shown here is derived from an EMBL/GenBank/DDBJ whole genome shotgun (WGS) entry which is preliminary data.</text>
</comment>
<feature type="transmembrane region" description="Helical" evidence="1">
    <location>
        <begin position="12"/>
        <end position="31"/>
    </location>
</feature>
<evidence type="ECO:0000313" key="2">
    <source>
        <dbReference type="EMBL" id="TVX83025.1"/>
    </source>
</evidence>
<keyword evidence="1" id="KW-0812">Transmembrane</keyword>
<dbReference type="EMBL" id="VNKI01000002">
    <property type="protein sequence ID" value="TVX83025.1"/>
    <property type="molecule type" value="Genomic_DNA"/>
</dbReference>
<dbReference type="Proteomes" id="UP000317770">
    <property type="component" value="Unassembled WGS sequence"/>
</dbReference>
<dbReference type="RefSeq" id="WP_144477696.1">
    <property type="nucleotide sequence ID" value="NZ_JARMTY010000007.1"/>
</dbReference>
<proteinExistence type="predicted"/>
<keyword evidence="1" id="KW-1133">Transmembrane helix</keyword>
<evidence type="ECO:0000256" key="1">
    <source>
        <dbReference type="SAM" id="Phobius"/>
    </source>
</evidence>
<evidence type="ECO:0000313" key="3">
    <source>
        <dbReference type="Proteomes" id="UP000317770"/>
    </source>
</evidence>